<organism evidence="1 2">
    <name type="scientific">Polyangium fumosum</name>
    <dbReference type="NCBI Taxonomy" id="889272"/>
    <lineage>
        <taxon>Bacteria</taxon>
        <taxon>Pseudomonadati</taxon>
        <taxon>Myxococcota</taxon>
        <taxon>Polyangia</taxon>
        <taxon>Polyangiales</taxon>
        <taxon>Polyangiaceae</taxon>
        <taxon>Polyangium</taxon>
    </lineage>
</organism>
<gene>
    <name evidence="1" type="ORF">E8A74_03230</name>
</gene>
<dbReference type="OrthoDB" id="5506829at2"/>
<dbReference type="AlphaFoldDB" id="A0A4U1JJ75"/>
<comment type="caution">
    <text evidence="1">The sequence shown here is derived from an EMBL/GenBank/DDBJ whole genome shotgun (WGS) entry which is preliminary data.</text>
</comment>
<evidence type="ECO:0000313" key="2">
    <source>
        <dbReference type="Proteomes" id="UP000309215"/>
    </source>
</evidence>
<dbReference type="RefSeq" id="WP_136927412.1">
    <property type="nucleotide sequence ID" value="NZ_SSMQ01000002.1"/>
</dbReference>
<reference evidence="1 2" key="1">
    <citation type="submission" date="2019-04" db="EMBL/GenBank/DDBJ databases">
        <authorList>
            <person name="Li Y."/>
            <person name="Wang J."/>
        </authorList>
    </citation>
    <scope>NUCLEOTIDE SEQUENCE [LARGE SCALE GENOMIC DNA]</scope>
    <source>
        <strain evidence="1 2">DSM 14668</strain>
    </source>
</reference>
<evidence type="ECO:0000313" key="1">
    <source>
        <dbReference type="EMBL" id="TKD12774.1"/>
    </source>
</evidence>
<protein>
    <submittedName>
        <fullName evidence="1">DUF4339 domain-containing protein</fullName>
    </submittedName>
</protein>
<name>A0A4U1JJ75_9BACT</name>
<sequence length="264" mass="28735">MPGWELHDGEKKLGPMSEEAVRWAIMRGLPSATRVRPEGQEAWIALDDHPAFADELVARSTREGRAPRRGRWLAYTRMELVRVAVALASVVVAVVAYGHVAENKDGIVREIEDRWRESTTQSASAEPARPAVSVEAPGAVEQAIEAANAAQLSTSERMKLASAALADARMDGRAAVCKARALLETLPLAEKRKPEVARTLAQLSSKELPLLRAEQAEFEKTRGILCGDGTKPRDCPCHGAHEACCVLHKGVARCEPLPTRIRCP</sequence>
<dbReference type="EMBL" id="SSMQ01000002">
    <property type="protein sequence ID" value="TKD12774.1"/>
    <property type="molecule type" value="Genomic_DNA"/>
</dbReference>
<proteinExistence type="predicted"/>
<dbReference type="Proteomes" id="UP000309215">
    <property type="component" value="Unassembled WGS sequence"/>
</dbReference>
<keyword evidence="2" id="KW-1185">Reference proteome</keyword>
<accession>A0A4U1JJ75</accession>